<protein>
    <submittedName>
        <fullName evidence="7">Transcription factor MYC/MYB N-terminal</fullName>
    </submittedName>
</protein>
<dbReference type="InterPro" id="IPR043561">
    <property type="entry name" value="LHW-like"/>
</dbReference>
<evidence type="ECO:0000256" key="5">
    <source>
        <dbReference type="SAM" id="MobiDB-lite"/>
    </source>
</evidence>
<evidence type="ECO:0000256" key="4">
    <source>
        <dbReference type="ARBA" id="ARBA00023242"/>
    </source>
</evidence>
<dbReference type="PANTHER" id="PTHR46196">
    <property type="entry name" value="TRANSCRIPTION FACTOR BHLH155-LIKE ISOFORM X1-RELATED"/>
    <property type="match status" value="1"/>
</dbReference>
<proteinExistence type="predicted"/>
<dbReference type="Pfam" id="PF14215">
    <property type="entry name" value="bHLH-MYC_N"/>
    <property type="match status" value="1"/>
</dbReference>
<dbReference type="GO" id="GO:0003700">
    <property type="term" value="F:DNA-binding transcription factor activity"/>
    <property type="evidence" value="ECO:0007669"/>
    <property type="project" value="InterPro"/>
</dbReference>
<evidence type="ECO:0000259" key="6">
    <source>
        <dbReference type="PROSITE" id="PS50888"/>
    </source>
</evidence>
<evidence type="ECO:0000256" key="1">
    <source>
        <dbReference type="ARBA" id="ARBA00004123"/>
    </source>
</evidence>
<evidence type="ECO:0000256" key="2">
    <source>
        <dbReference type="ARBA" id="ARBA00023015"/>
    </source>
</evidence>
<keyword evidence="2" id="KW-0805">Transcription regulation</keyword>
<dbReference type="SUPFAM" id="SSF47459">
    <property type="entry name" value="HLH, helix-loop-helix DNA-binding domain"/>
    <property type="match status" value="1"/>
</dbReference>
<accession>A0A4D6KPP2</accession>
<evidence type="ECO:0000256" key="3">
    <source>
        <dbReference type="ARBA" id="ARBA00023163"/>
    </source>
</evidence>
<name>A0A4D6KPP2_VIGUN</name>
<evidence type="ECO:0000313" key="7">
    <source>
        <dbReference type="EMBL" id="QCD79532.1"/>
    </source>
</evidence>
<keyword evidence="4" id="KW-0539">Nucleus</keyword>
<dbReference type="InterPro" id="IPR011598">
    <property type="entry name" value="bHLH_dom"/>
</dbReference>
<dbReference type="PROSITE" id="PS50888">
    <property type="entry name" value="BHLH"/>
    <property type="match status" value="1"/>
</dbReference>
<feature type="region of interest" description="Disordered" evidence="5">
    <location>
        <begin position="282"/>
        <end position="319"/>
    </location>
</feature>
<evidence type="ECO:0000313" key="8">
    <source>
        <dbReference type="Proteomes" id="UP000501690"/>
    </source>
</evidence>
<keyword evidence="3" id="KW-0804">Transcription</keyword>
<dbReference type="InterPro" id="IPR036638">
    <property type="entry name" value="HLH_DNA-bd_sf"/>
</dbReference>
<comment type="subcellular location">
    <subcellularLocation>
        <location evidence="1">Nucleus</location>
    </subcellularLocation>
</comment>
<dbReference type="PANTHER" id="PTHR46196:SF2">
    <property type="entry name" value="TRANSCRIPTION FACTOR BHLH157"/>
    <property type="match status" value="1"/>
</dbReference>
<sequence>MAMVEPHDVTSVRNKLKTLCAVNGCSYVILWRIHPQNTLIVGHAALTGKHRWVESDGQMCEDDFGLHPQFLSGIKTVVMISVKAWGVVQFGSRKKILDRVKFVEQTERLLRGIEDEGLDLYLDCENLYDWNLKCVDSENSEMVLGNSCSYPSLEDSFPSMDMILVEEGTTPMHGFSYLCDQAVEAEAVFEHHIGCPTDIPHSDLGHLLAHSDHSIYGTVTSWDESLGFNSPSFGLIGIDDVPFTCQTEHNTSITAMHCSEDSFLGSMRQYLNSDQKKEILSKSQKGVGRPQKVVQHNKVTRKRARPGETTRPRPKDRQQIQDRIGELRGIIPNGGKCSIDSLLDRTIRYMIFLQSITSSLRRQKTEVVVCPIIVEDMNPPGQMLIEMLYEDQGSFLEIVDTIGGFGFSILKGNMEIRETNKIWARFIVEANRHVTRIDVFWSLIRLLPQKKHVWNGFTKQAL</sequence>
<gene>
    <name evidence="7" type="ORF">DEO72_LG1g3174</name>
</gene>
<dbReference type="GO" id="GO:0046983">
    <property type="term" value="F:protein dimerization activity"/>
    <property type="evidence" value="ECO:0007669"/>
    <property type="project" value="InterPro"/>
</dbReference>
<dbReference type="Proteomes" id="UP000501690">
    <property type="component" value="Linkage Group LG1"/>
</dbReference>
<feature type="compositionally biased region" description="Basic and acidic residues" evidence="5">
    <location>
        <begin position="305"/>
        <end position="319"/>
    </location>
</feature>
<dbReference type="EMBL" id="CP039345">
    <property type="protein sequence ID" value="QCD79532.1"/>
    <property type="molecule type" value="Genomic_DNA"/>
</dbReference>
<dbReference type="GO" id="GO:0005634">
    <property type="term" value="C:nucleus"/>
    <property type="evidence" value="ECO:0007669"/>
    <property type="project" value="UniProtKB-SubCell"/>
</dbReference>
<keyword evidence="8" id="KW-1185">Reference proteome</keyword>
<organism evidence="7 8">
    <name type="scientific">Vigna unguiculata</name>
    <name type="common">Cowpea</name>
    <dbReference type="NCBI Taxonomy" id="3917"/>
    <lineage>
        <taxon>Eukaryota</taxon>
        <taxon>Viridiplantae</taxon>
        <taxon>Streptophyta</taxon>
        <taxon>Embryophyta</taxon>
        <taxon>Tracheophyta</taxon>
        <taxon>Spermatophyta</taxon>
        <taxon>Magnoliopsida</taxon>
        <taxon>eudicotyledons</taxon>
        <taxon>Gunneridae</taxon>
        <taxon>Pentapetalae</taxon>
        <taxon>rosids</taxon>
        <taxon>fabids</taxon>
        <taxon>Fabales</taxon>
        <taxon>Fabaceae</taxon>
        <taxon>Papilionoideae</taxon>
        <taxon>50 kb inversion clade</taxon>
        <taxon>NPAAA clade</taxon>
        <taxon>indigoferoid/millettioid clade</taxon>
        <taxon>Phaseoleae</taxon>
        <taxon>Vigna</taxon>
    </lineage>
</organism>
<feature type="domain" description="BHLH" evidence="6">
    <location>
        <begin position="304"/>
        <end position="353"/>
    </location>
</feature>
<dbReference type="AlphaFoldDB" id="A0A4D6KPP2"/>
<reference evidence="7 8" key="1">
    <citation type="submission" date="2019-04" db="EMBL/GenBank/DDBJ databases">
        <title>An improved genome assembly and genetic linkage map for asparagus bean, Vigna unguiculata ssp. sesquipedialis.</title>
        <authorList>
            <person name="Xia Q."/>
            <person name="Zhang R."/>
            <person name="Dong Y."/>
        </authorList>
    </citation>
    <scope>NUCLEOTIDE SEQUENCE [LARGE SCALE GENOMIC DNA]</scope>
    <source>
        <tissue evidence="7">Leaf</tissue>
    </source>
</reference>
<dbReference type="InterPro" id="IPR025610">
    <property type="entry name" value="MYC/MYB_N"/>
</dbReference>
<dbReference type="Pfam" id="PF23176">
    <property type="entry name" value="bHLH_LHW"/>
    <property type="match status" value="1"/>
</dbReference>